<keyword evidence="1" id="KW-0732">Signal</keyword>
<evidence type="ECO:0000313" key="3">
    <source>
        <dbReference type="Proteomes" id="UP000574761"/>
    </source>
</evidence>
<name>A0A7W6GK22_9HYPH</name>
<reference evidence="2 3" key="1">
    <citation type="submission" date="2020-08" db="EMBL/GenBank/DDBJ databases">
        <title>Genomic Encyclopedia of Type Strains, Phase IV (KMG-IV): sequencing the most valuable type-strain genomes for metagenomic binning, comparative biology and taxonomic classification.</title>
        <authorList>
            <person name="Goeker M."/>
        </authorList>
    </citation>
    <scope>NUCLEOTIDE SEQUENCE [LARGE SCALE GENOMIC DNA]</scope>
    <source>
        <strain evidence="2 3">DSM 100211</strain>
    </source>
</reference>
<dbReference type="RefSeq" id="WP_183801938.1">
    <property type="nucleotide sequence ID" value="NZ_JACIEE010000003.1"/>
</dbReference>
<dbReference type="AlphaFoldDB" id="A0A7W6GK22"/>
<sequence length="158" mass="16957">MMFSRPALRNLLLAVALLFPAAAHAAPILDDAVAHEKAAVAGQCKAATYGSDFARVIDFNNDGLDDVITNLGAVNCDGDDGKLCGEVGCPHNFYVGIAEGGFVLIGSADLYGYELKKRYGNLVFEMKANAVSCNRDDGEYCTITTRVRGLRFDTISKR</sequence>
<dbReference type="EMBL" id="JACIEE010000003">
    <property type="protein sequence ID" value="MBB3976474.1"/>
    <property type="molecule type" value="Genomic_DNA"/>
</dbReference>
<gene>
    <name evidence="2" type="ORF">GGQ64_001663</name>
</gene>
<feature type="chain" id="PRO_5030780182" evidence="1">
    <location>
        <begin position="26"/>
        <end position="158"/>
    </location>
</feature>
<accession>A0A7W6GK22</accession>
<evidence type="ECO:0000313" key="2">
    <source>
        <dbReference type="EMBL" id="MBB3976474.1"/>
    </source>
</evidence>
<protein>
    <submittedName>
        <fullName evidence="2">Uncharacterized protein</fullName>
    </submittedName>
</protein>
<comment type="caution">
    <text evidence="2">The sequence shown here is derived from an EMBL/GenBank/DDBJ whole genome shotgun (WGS) entry which is preliminary data.</text>
</comment>
<keyword evidence="3" id="KW-1185">Reference proteome</keyword>
<feature type="signal peptide" evidence="1">
    <location>
        <begin position="1"/>
        <end position="25"/>
    </location>
</feature>
<evidence type="ECO:0000256" key="1">
    <source>
        <dbReference type="SAM" id="SignalP"/>
    </source>
</evidence>
<organism evidence="2 3">
    <name type="scientific">Mycoplana azooxidifex</name>
    <dbReference type="NCBI Taxonomy" id="1636188"/>
    <lineage>
        <taxon>Bacteria</taxon>
        <taxon>Pseudomonadati</taxon>
        <taxon>Pseudomonadota</taxon>
        <taxon>Alphaproteobacteria</taxon>
        <taxon>Hyphomicrobiales</taxon>
        <taxon>Rhizobiaceae</taxon>
        <taxon>Mycoplana</taxon>
    </lineage>
</organism>
<proteinExistence type="predicted"/>
<dbReference type="Proteomes" id="UP000574761">
    <property type="component" value="Unassembled WGS sequence"/>
</dbReference>